<dbReference type="Pfam" id="PF00266">
    <property type="entry name" value="Aminotran_5"/>
    <property type="match status" value="1"/>
</dbReference>
<dbReference type="RefSeq" id="WP_009839825.1">
    <property type="nucleotide sequence ID" value="NZ_CH959301.1"/>
</dbReference>
<dbReference type="InterPro" id="IPR020578">
    <property type="entry name" value="Aminotrans_V_PyrdxlP_BS"/>
</dbReference>
<dbReference type="PANTHER" id="PTHR43586">
    <property type="entry name" value="CYSTEINE DESULFURASE"/>
    <property type="match status" value="1"/>
</dbReference>
<evidence type="ECO:0000256" key="3">
    <source>
        <dbReference type="ARBA" id="ARBA00012239"/>
    </source>
</evidence>
<dbReference type="PROSITE" id="PS00595">
    <property type="entry name" value="AA_TRANSFER_CLASS_5"/>
    <property type="match status" value="1"/>
</dbReference>
<dbReference type="AlphaFoldDB" id="A4CCA6"/>
<evidence type="ECO:0000256" key="5">
    <source>
        <dbReference type="ARBA" id="ARBA00022898"/>
    </source>
</evidence>
<sequence>MLSPEMLRDDFPIFSSSINDNSLIYLDSGATSQKPKQVIDRLNQFYSQENANVHRGIHFLSENATRNYEEARVKLANYLNAKSNEIVWTKGATESINLIAHGLSHLLTSADSVAISALEHHANIVPWQQACEKTGANLIILPINELGILDLAQAKILLEKYQPKILALSHASNALGNIQPIAELIQYIKPYNTISVIDGAQGFLHLRPDIKQIECDFYVLSAHKALGPTGLGAFYGRYELLCQMPVYQTGGEMIKHVSFEKTTFALPPGKFEAGTPNISAVIAFATALDYLQQLEHQKVQQYEQSLFQYLVSELQRIDGIKLYGDLKNNIGTLSFNYKEEHPFDIATLLDQFGVAVRSGHHCTQPLMQCLQVTGTVRVSLAFYNNKNDLDLFINALNSTISMLE</sequence>
<feature type="domain" description="Aminotransferase class V" evidence="9">
    <location>
        <begin position="24"/>
        <end position="392"/>
    </location>
</feature>
<dbReference type="STRING" id="87626.PTD2_19265"/>
<reference evidence="10 11" key="1">
    <citation type="submission" date="2006-02" db="EMBL/GenBank/DDBJ databases">
        <authorList>
            <person name="Moran M.A."/>
            <person name="Kjelleberg S."/>
            <person name="Egan S."/>
            <person name="Saunders N."/>
            <person name="Thomas T."/>
            <person name="Ferriera S."/>
            <person name="Johnson J."/>
            <person name="Kravitz S."/>
            <person name="Halpern A."/>
            <person name="Remington K."/>
            <person name="Beeson K."/>
            <person name="Tran B."/>
            <person name="Rogers Y.-H."/>
            <person name="Friedman R."/>
            <person name="Venter J.C."/>
        </authorList>
    </citation>
    <scope>NUCLEOTIDE SEQUENCE [LARGE SCALE GENOMIC DNA]</scope>
    <source>
        <strain evidence="10 11">D2</strain>
    </source>
</reference>
<dbReference type="GO" id="GO:0031071">
    <property type="term" value="F:cysteine desulfurase activity"/>
    <property type="evidence" value="ECO:0007669"/>
    <property type="project" value="UniProtKB-UniRule"/>
</dbReference>
<accession>A4CCA6</accession>
<keyword evidence="5 8" id="KW-0663">Pyridoxal phosphate</keyword>
<dbReference type="NCBIfam" id="TIGR01979">
    <property type="entry name" value="sufS"/>
    <property type="match status" value="1"/>
</dbReference>
<dbReference type="Gene3D" id="3.90.1150.10">
    <property type="entry name" value="Aspartate Aminotransferase, domain 1"/>
    <property type="match status" value="1"/>
</dbReference>
<evidence type="ECO:0000256" key="8">
    <source>
        <dbReference type="RuleBase" id="RU004506"/>
    </source>
</evidence>
<dbReference type="EMBL" id="AAOH01000005">
    <property type="protein sequence ID" value="EAR27993.1"/>
    <property type="molecule type" value="Genomic_DNA"/>
</dbReference>
<dbReference type="InterPro" id="IPR000192">
    <property type="entry name" value="Aminotrans_V_dom"/>
</dbReference>
<dbReference type="OrthoDB" id="9808002at2"/>
<dbReference type="GO" id="GO:0006534">
    <property type="term" value="P:cysteine metabolic process"/>
    <property type="evidence" value="ECO:0007669"/>
    <property type="project" value="UniProtKB-UniRule"/>
</dbReference>
<dbReference type="Proteomes" id="UP000006201">
    <property type="component" value="Unassembled WGS sequence"/>
</dbReference>
<dbReference type="EC" id="2.8.1.7" evidence="3 8"/>
<dbReference type="CDD" id="cd06453">
    <property type="entry name" value="SufS_like"/>
    <property type="match status" value="1"/>
</dbReference>
<dbReference type="PANTHER" id="PTHR43586:SF8">
    <property type="entry name" value="CYSTEINE DESULFURASE 1, CHLOROPLASTIC"/>
    <property type="match status" value="1"/>
</dbReference>
<dbReference type="eggNOG" id="COG0520">
    <property type="taxonomic scope" value="Bacteria"/>
</dbReference>
<evidence type="ECO:0000256" key="4">
    <source>
        <dbReference type="ARBA" id="ARBA00022679"/>
    </source>
</evidence>
<organism evidence="10 11">
    <name type="scientific">Pseudoalteromonas tunicata D2</name>
    <dbReference type="NCBI Taxonomy" id="87626"/>
    <lineage>
        <taxon>Bacteria</taxon>
        <taxon>Pseudomonadati</taxon>
        <taxon>Pseudomonadota</taxon>
        <taxon>Gammaproteobacteria</taxon>
        <taxon>Alteromonadales</taxon>
        <taxon>Pseudoalteromonadaceae</taxon>
        <taxon>Pseudoalteromonas</taxon>
    </lineage>
</organism>
<dbReference type="Gene3D" id="3.40.640.10">
    <property type="entry name" value="Type I PLP-dependent aspartate aminotransferase-like (Major domain)"/>
    <property type="match status" value="1"/>
</dbReference>
<comment type="catalytic activity">
    <reaction evidence="6 8">
        <text>(sulfur carrier)-H + L-cysteine = (sulfur carrier)-SH + L-alanine</text>
        <dbReference type="Rhea" id="RHEA:43892"/>
        <dbReference type="Rhea" id="RHEA-COMP:14737"/>
        <dbReference type="Rhea" id="RHEA-COMP:14739"/>
        <dbReference type="ChEBI" id="CHEBI:29917"/>
        <dbReference type="ChEBI" id="CHEBI:35235"/>
        <dbReference type="ChEBI" id="CHEBI:57972"/>
        <dbReference type="ChEBI" id="CHEBI:64428"/>
        <dbReference type="EC" id="2.8.1.7"/>
    </reaction>
</comment>
<comment type="cofactor">
    <cofactor evidence="1 7">
        <name>pyridoxal 5'-phosphate</name>
        <dbReference type="ChEBI" id="CHEBI:597326"/>
    </cofactor>
</comment>
<dbReference type="HOGENOM" id="CLU_003433_2_5_6"/>
<dbReference type="InterPro" id="IPR015422">
    <property type="entry name" value="PyrdxlP-dep_Trfase_small"/>
</dbReference>
<comment type="similarity">
    <text evidence="2 8">Belongs to the class-V pyridoxal-phosphate-dependent aminotransferase family. Csd subfamily.</text>
</comment>
<evidence type="ECO:0000256" key="7">
    <source>
        <dbReference type="RuleBase" id="RU004504"/>
    </source>
</evidence>
<keyword evidence="11" id="KW-1185">Reference proteome</keyword>
<dbReference type="InterPro" id="IPR015424">
    <property type="entry name" value="PyrdxlP-dep_Trfase"/>
</dbReference>
<dbReference type="SUPFAM" id="SSF53383">
    <property type="entry name" value="PLP-dependent transferases"/>
    <property type="match status" value="1"/>
</dbReference>
<evidence type="ECO:0000256" key="6">
    <source>
        <dbReference type="ARBA" id="ARBA00050776"/>
    </source>
</evidence>
<comment type="caution">
    <text evidence="10">The sequence shown here is derived from an EMBL/GenBank/DDBJ whole genome shotgun (WGS) entry which is preliminary data.</text>
</comment>
<comment type="function">
    <text evidence="8">Catalyzes the removal of elemental sulfur and selenium atoms from L-cysteine, L-cystine, L-selenocysteine, and L-selenocystine to produce L-alanine.</text>
</comment>
<dbReference type="InterPro" id="IPR010970">
    <property type="entry name" value="Cys_dSase_SufS"/>
</dbReference>
<name>A4CCA6_9GAMM</name>
<dbReference type="GO" id="GO:0030170">
    <property type="term" value="F:pyridoxal phosphate binding"/>
    <property type="evidence" value="ECO:0007669"/>
    <property type="project" value="UniProtKB-UniRule"/>
</dbReference>
<evidence type="ECO:0000313" key="11">
    <source>
        <dbReference type="Proteomes" id="UP000006201"/>
    </source>
</evidence>
<proteinExistence type="inferred from homology"/>
<evidence type="ECO:0000259" key="9">
    <source>
        <dbReference type="Pfam" id="PF00266"/>
    </source>
</evidence>
<keyword evidence="4 8" id="KW-0808">Transferase</keyword>
<protein>
    <recommendedName>
        <fullName evidence="3 8">Cysteine desulfurase</fullName>
        <ecNumber evidence="3 8">2.8.1.7</ecNumber>
    </recommendedName>
</protein>
<dbReference type="InterPro" id="IPR015421">
    <property type="entry name" value="PyrdxlP-dep_Trfase_major"/>
</dbReference>
<evidence type="ECO:0000256" key="2">
    <source>
        <dbReference type="ARBA" id="ARBA00010447"/>
    </source>
</evidence>
<evidence type="ECO:0000313" key="10">
    <source>
        <dbReference type="EMBL" id="EAR27993.1"/>
    </source>
</evidence>
<gene>
    <name evidence="10" type="ORF">PTD2_19265</name>
</gene>
<evidence type="ECO:0000256" key="1">
    <source>
        <dbReference type="ARBA" id="ARBA00001933"/>
    </source>
</evidence>